<reference evidence="3 4" key="1">
    <citation type="submission" date="2024-04" db="EMBL/GenBank/DDBJ databases">
        <title>Phyllosticta paracitricarpa is synonymous to the EU quarantine fungus P. citricarpa based on phylogenomic analyses.</title>
        <authorList>
            <consortium name="Lawrence Berkeley National Laboratory"/>
            <person name="Van Ingen-Buijs V.A."/>
            <person name="Van Westerhoven A.C."/>
            <person name="Haridas S."/>
            <person name="Skiadas P."/>
            <person name="Martin F."/>
            <person name="Groenewald J.Z."/>
            <person name="Crous P.W."/>
            <person name="Seidl M.F."/>
        </authorList>
    </citation>
    <scope>NUCLEOTIDE SEQUENCE [LARGE SCALE GENOMIC DNA]</scope>
    <source>
        <strain evidence="3 4">CBS 122670</strain>
    </source>
</reference>
<name>A0ABR1MEL6_9PEZI</name>
<feature type="region of interest" description="Disordered" evidence="1">
    <location>
        <begin position="19"/>
        <end position="40"/>
    </location>
</feature>
<evidence type="ECO:0000256" key="2">
    <source>
        <dbReference type="SAM" id="SignalP"/>
    </source>
</evidence>
<organism evidence="3 4">
    <name type="scientific">Phyllosticta citricarpa</name>
    <dbReference type="NCBI Taxonomy" id="55181"/>
    <lineage>
        <taxon>Eukaryota</taxon>
        <taxon>Fungi</taxon>
        <taxon>Dikarya</taxon>
        <taxon>Ascomycota</taxon>
        <taxon>Pezizomycotina</taxon>
        <taxon>Dothideomycetes</taxon>
        <taxon>Dothideomycetes incertae sedis</taxon>
        <taxon>Botryosphaeriales</taxon>
        <taxon>Phyllostictaceae</taxon>
        <taxon>Phyllosticta</taxon>
    </lineage>
</organism>
<dbReference type="EMBL" id="JBBPDW010000015">
    <property type="protein sequence ID" value="KAK7546373.1"/>
    <property type="molecule type" value="Genomic_DNA"/>
</dbReference>
<evidence type="ECO:0000313" key="3">
    <source>
        <dbReference type="EMBL" id="KAK7546373.1"/>
    </source>
</evidence>
<accession>A0ABR1MEL6</accession>
<gene>
    <name evidence="3" type="ORF">IWX46DRAFT_90657</name>
</gene>
<evidence type="ECO:0000313" key="4">
    <source>
        <dbReference type="Proteomes" id="UP001365128"/>
    </source>
</evidence>
<keyword evidence="2" id="KW-0732">Signal</keyword>
<proteinExistence type="predicted"/>
<comment type="caution">
    <text evidence="3">The sequence shown here is derived from an EMBL/GenBank/DDBJ whole genome shotgun (WGS) entry which is preliminary data.</text>
</comment>
<feature type="chain" id="PRO_5046694622" description="Secreted protein" evidence="2">
    <location>
        <begin position="20"/>
        <end position="198"/>
    </location>
</feature>
<feature type="compositionally biased region" description="Basic and acidic residues" evidence="1">
    <location>
        <begin position="97"/>
        <end position="108"/>
    </location>
</feature>
<sequence>MIGLCLVCMRLSIRSGCCANQGKSKGRREQSNLDPTDCPVPHAVTPSSAIANHLMQEGTWLKLACIPSHPKSFHASAITRSTSNLPQPPLRSGSVDEQNRRTESDVTSRDPAWCMCSRRPPSRRRDTPPTSASNKETGDQETCNAFCQRPTHNALPDRDVPDRNSLLPMSTAARLFWLPSVPRLLHRTAARHPTTPPT</sequence>
<evidence type="ECO:0000256" key="1">
    <source>
        <dbReference type="SAM" id="MobiDB-lite"/>
    </source>
</evidence>
<protein>
    <recommendedName>
        <fullName evidence="5">Secreted protein</fullName>
    </recommendedName>
</protein>
<evidence type="ECO:0008006" key="5">
    <source>
        <dbReference type="Google" id="ProtNLM"/>
    </source>
</evidence>
<feature type="signal peptide" evidence="2">
    <location>
        <begin position="1"/>
        <end position="19"/>
    </location>
</feature>
<dbReference type="Proteomes" id="UP001365128">
    <property type="component" value="Unassembled WGS sequence"/>
</dbReference>
<keyword evidence="4" id="KW-1185">Reference proteome</keyword>
<feature type="region of interest" description="Disordered" evidence="1">
    <location>
        <begin position="80"/>
        <end position="141"/>
    </location>
</feature>